<feature type="transmembrane region" description="Helical" evidence="1">
    <location>
        <begin position="7"/>
        <end position="30"/>
    </location>
</feature>
<feature type="transmembrane region" description="Helical" evidence="1">
    <location>
        <begin position="74"/>
        <end position="91"/>
    </location>
</feature>
<evidence type="ECO:0000313" key="2">
    <source>
        <dbReference type="EMBL" id="THB61724.1"/>
    </source>
</evidence>
<keyword evidence="1" id="KW-1133">Transmembrane helix</keyword>
<keyword evidence="3" id="KW-1185">Reference proteome</keyword>
<evidence type="ECO:0000313" key="3">
    <source>
        <dbReference type="Proteomes" id="UP000310506"/>
    </source>
</evidence>
<dbReference type="Proteomes" id="UP000310506">
    <property type="component" value="Unassembled WGS sequence"/>
</dbReference>
<dbReference type="EMBL" id="SDGV01000008">
    <property type="protein sequence ID" value="THB61724.1"/>
    <property type="molecule type" value="Genomic_DNA"/>
</dbReference>
<keyword evidence="1" id="KW-0472">Membrane</keyword>
<feature type="transmembrane region" description="Helical" evidence="1">
    <location>
        <begin position="103"/>
        <end position="126"/>
    </location>
</feature>
<feature type="transmembrane region" description="Helical" evidence="1">
    <location>
        <begin position="36"/>
        <end position="53"/>
    </location>
</feature>
<sequence>MNKRQTIQLILGCLAVLSAIALLIVLKILFFELNSITSYPCLLIITYGVYLIWKSRHVRVTQENKSYRTRSPQNIMIGIGMLILAVILFFIQSPELKSWPAGYVIYTMFLISLAIGGLILIILGLIGSKRYYIKK</sequence>
<accession>A0A4S3B3M3</accession>
<evidence type="ECO:0008006" key="4">
    <source>
        <dbReference type="Google" id="ProtNLM"/>
    </source>
</evidence>
<gene>
    <name evidence="2" type="ORF">ESZ54_03505</name>
</gene>
<name>A0A4S3B3M3_9ENTE</name>
<organism evidence="2 3">
    <name type="scientific">Vagococcus silagei</name>
    <dbReference type="NCBI Taxonomy" id="2508885"/>
    <lineage>
        <taxon>Bacteria</taxon>
        <taxon>Bacillati</taxon>
        <taxon>Bacillota</taxon>
        <taxon>Bacilli</taxon>
        <taxon>Lactobacillales</taxon>
        <taxon>Enterococcaceae</taxon>
        <taxon>Vagococcus</taxon>
    </lineage>
</organism>
<dbReference type="RefSeq" id="WP_136136302.1">
    <property type="nucleotide sequence ID" value="NZ_SDGV01000008.1"/>
</dbReference>
<comment type="caution">
    <text evidence="2">The sequence shown here is derived from an EMBL/GenBank/DDBJ whole genome shotgun (WGS) entry which is preliminary data.</text>
</comment>
<keyword evidence="1" id="KW-0812">Transmembrane</keyword>
<evidence type="ECO:0000256" key="1">
    <source>
        <dbReference type="SAM" id="Phobius"/>
    </source>
</evidence>
<proteinExistence type="predicted"/>
<reference evidence="2 3" key="1">
    <citation type="submission" date="2019-01" db="EMBL/GenBank/DDBJ databases">
        <title>Vagococcus silagei sp. nov. isolated from brewer's grain.</title>
        <authorList>
            <person name="Guu J.-R."/>
        </authorList>
    </citation>
    <scope>NUCLEOTIDE SEQUENCE [LARGE SCALE GENOMIC DNA]</scope>
    <source>
        <strain evidence="2 3">2B-2</strain>
    </source>
</reference>
<dbReference type="AlphaFoldDB" id="A0A4S3B3M3"/>
<protein>
    <recommendedName>
        <fullName evidence="4">DUF2178 domain-containing protein</fullName>
    </recommendedName>
</protein>